<dbReference type="InterPro" id="IPR032805">
    <property type="entry name" value="Wax_synthase_dom"/>
</dbReference>
<dbReference type="PANTHER" id="PTHR31595:SF57">
    <property type="entry name" value="OS04G0481900 PROTEIN"/>
    <property type="match status" value="1"/>
</dbReference>
<keyword evidence="4" id="KW-0808">Transferase</keyword>
<feature type="transmembrane region" description="Helical" evidence="8">
    <location>
        <begin position="57"/>
        <end position="76"/>
    </location>
</feature>
<dbReference type="OrthoDB" id="1077582at2759"/>
<protein>
    <recommendedName>
        <fullName evidence="9">Wax synthase domain-containing protein</fullName>
    </recommendedName>
</protein>
<dbReference type="InterPro" id="IPR044851">
    <property type="entry name" value="Wax_synthase"/>
</dbReference>
<proteinExistence type="inferred from homology"/>
<keyword evidence="11" id="KW-1185">Reference proteome</keyword>
<evidence type="ECO:0000256" key="5">
    <source>
        <dbReference type="ARBA" id="ARBA00022692"/>
    </source>
</evidence>
<gene>
    <name evidence="10" type="ORF">FISHEDRAFT_35445</name>
</gene>
<name>A0A0D7AKN3_9AGAR</name>
<reference evidence="10 11" key="1">
    <citation type="journal article" date="2015" name="Fungal Genet. Biol.">
        <title>Evolution of novel wood decay mechanisms in Agaricales revealed by the genome sequences of Fistulina hepatica and Cylindrobasidium torrendii.</title>
        <authorList>
            <person name="Floudas D."/>
            <person name="Held B.W."/>
            <person name="Riley R."/>
            <person name="Nagy L.G."/>
            <person name="Koehler G."/>
            <person name="Ransdell A.S."/>
            <person name="Younus H."/>
            <person name="Chow J."/>
            <person name="Chiniquy J."/>
            <person name="Lipzen A."/>
            <person name="Tritt A."/>
            <person name="Sun H."/>
            <person name="Haridas S."/>
            <person name="LaButti K."/>
            <person name="Ohm R.A."/>
            <person name="Kues U."/>
            <person name="Blanchette R.A."/>
            <person name="Grigoriev I.V."/>
            <person name="Minto R.E."/>
            <person name="Hibbett D.S."/>
        </authorList>
    </citation>
    <scope>NUCLEOTIDE SEQUENCE [LARGE SCALE GENOMIC DNA]</scope>
    <source>
        <strain evidence="10 11">ATCC 64428</strain>
    </source>
</reference>
<comment type="pathway">
    <text evidence="2">Secondary metabolite biosynthesis.</text>
</comment>
<evidence type="ECO:0000313" key="10">
    <source>
        <dbReference type="EMBL" id="KIY52299.1"/>
    </source>
</evidence>
<evidence type="ECO:0000256" key="3">
    <source>
        <dbReference type="ARBA" id="ARBA00007282"/>
    </source>
</evidence>
<feature type="transmembrane region" description="Helical" evidence="8">
    <location>
        <begin position="294"/>
        <end position="314"/>
    </location>
</feature>
<comment type="subcellular location">
    <subcellularLocation>
        <location evidence="1">Membrane</location>
        <topology evidence="1">Multi-pass membrane protein</topology>
    </subcellularLocation>
</comment>
<dbReference type="AlphaFoldDB" id="A0A0D7AKN3"/>
<keyword evidence="5 8" id="KW-0812">Transmembrane</keyword>
<feature type="transmembrane region" description="Helical" evidence="8">
    <location>
        <begin position="262"/>
        <end position="282"/>
    </location>
</feature>
<evidence type="ECO:0000256" key="2">
    <source>
        <dbReference type="ARBA" id="ARBA00005179"/>
    </source>
</evidence>
<evidence type="ECO:0000256" key="1">
    <source>
        <dbReference type="ARBA" id="ARBA00004141"/>
    </source>
</evidence>
<keyword evidence="6 8" id="KW-1133">Transmembrane helix</keyword>
<evidence type="ECO:0000256" key="8">
    <source>
        <dbReference type="SAM" id="Phobius"/>
    </source>
</evidence>
<evidence type="ECO:0000256" key="7">
    <source>
        <dbReference type="ARBA" id="ARBA00023136"/>
    </source>
</evidence>
<dbReference type="GO" id="GO:0006629">
    <property type="term" value="P:lipid metabolic process"/>
    <property type="evidence" value="ECO:0007669"/>
    <property type="project" value="InterPro"/>
</dbReference>
<feature type="transmembrane region" description="Helical" evidence="8">
    <location>
        <begin position="6"/>
        <end position="25"/>
    </location>
</feature>
<sequence length="381" mass="43565">MTLYPYHPALSVLLYGLFLLALAVRPTWQRRLLFVPLAAVMIFAIFCTTTGKPSQDIFIASSVTTFFILALDYLFITDIQHDLRITGQAPIISAPFWQRVKWSAYLLFSPRGVGWTHEPTASLPPPPRAQTRASFVVHQVKWACIHILLYDACLIYARTRPEFSISGPSWADVDWMNRVLSTFVYVTMTRAMLSFQFAVLSAFCVVLGGDPQRWPDLFSSPLDAYTIRKAWGRAWHQILRRTVSSPGKFISSKLGFKRGTNASAYIQLYVAFFLSGVLHYMGEHAMLRNWSGGAMAFFMKQAMVITLEDFIIWLGRRAGIRPTRFLKTLGLAWTWLWLAYTFPPWLDPMSKKGLVEESLNISIILGVWRGEWVPKWPQHGR</sequence>
<evidence type="ECO:0000256" key="4">
    <source>
        <dbReference type="ARBA" id="ARBA00022679"/>
    </source>
</evidence>
<feature type="domain" description="Wax synthase" evidence="9">
    <location>
        <begin position="214"/>
        <end position="299"/>
    </location>
</feature>
<dbReference type="Proteomes" id="UP000054144">
    <property type="component" value="Unassembled WGS sequence"/>
</dbReference>
<keyword evidence="7 8" id="KW-0472">Membrane</keyword>
<dbReference type="PANTHER" id="PTHR31595">
    <property type="entry name" value="LONG-CHAIN-ALCOHOL O-FATTY-ACYLTRANSFERASE 3-RELATED"/>
    <property type="match status" value="1"/>
</dbReference>
<organism evidence="10 11">
    <name type="scientific">Fistulina hepatica ATCC 64428</name>
    <dbReference type="NCBI Taxonomy" id="1128425"/>
    <lineage>
        <taxon>Eukaryota</taxon>
        <taxon>Fungi</taxon>
        <taxon>Dikarya</taxon>
        <taxon>Basidiomycota</taxon>
        <taxon>Agaricomycotina</taxon>
        <taxon>Agaricomycetes</taxon>
        <taxon>Agaricomycetidae</taxon>
        <taxon>Agaricales</taxon>
        <taxon>Fistulinaceae</taxon>
        <taxon>Fistulina</taxon>
    </lineage>
</organism>
<evidence type="ECO:0000313" key="11">
    <source>
        <dbReference type="Proteomes" id="UP000054144"/>
    </source>
</evidence>
<comment type="similarity">
    <text evidence="3">Belongs to the wax synthase family.</text>
</comment>
<dbReference type="GO" id="GO:0016020">
    <property type="term" value="C:membrane"/>
    <property type="evidence" value="ECO:0007669"/>
    <property type="project" value="UniProtKB-SubCell"/>
</dbReference>
<dbReference type="GO" id="GO:0008374">
    <property type="term" value="F:O-acyltransferase activity"/>
    <property type="evidence" value="ECO:0007669"/>
    <property type="project" value="InterPro"/>
</dbReference>
<dbReference type="Pfam" id="PF13813">
    <property type="entry name" value="MBOAT_2"/>
    <property type="match status" value="1"/>
</dbReference>
<evidence type="ECO:0000256" key="6">
    <source>
        <dbReference type="ARBA" id="ARBA00022989"/>
    </source>
</evidence>
<dbReference type="EMBL" id="KN881644">
    <property type="protein sequence ID" value="KIY52299.1"/>
    <property type="molecule type" value="Genomic_DNA"/>
</dbReference>
<feature type="transmembrane region" description="Helical" evidence="8">
    <location>
        <begin position="32"/>
        <end position="51"/>
    </location>
</feature>
<evidence type="ECO:0000259" key="9">
    <source>
        <dbReference type="Pfam" id="PF13813"/>
    </source>
</evidence>
<accession>A0A0D7AKN3</accession>